<comment type="caution">
    <text evidence="1">The sequence shown here is derived from an EMBL/GenBank/DDBJ whole genome shotgun (WGS) entry which is preliminary data.</text>
</comment>
<organism evidence="1 2">
    <name type="scientific">Dendrobium nobile</name>
    <name type="common">Orchid</name>
    <dbReference type="NCBI Taxonomy" id="94219"/>
    <lineage>
        <taxon>Eukaryota</taxon>
        <taxon>Viridiplantae</taxon>
        <taxon>Streptophyta</taxon>
        <taxon>Embryophyta</taxon>
        <taxon>Tracheophyta</taxon>
        <taxon>Spermatophyta</taxon>
        <taxon>Magnoliopsida</taxon>
        <taxon>Liliopsida</taxon>
        <taxon>Asparagales</taxon>
        <taxon>Orchidaceae</taxon>
        <taxon>Epidendroideae</taxon>
        <taxon>Malaxideae</taxon>
        <taxon>Dendrobiinae</taxon>
        <taxon>Dendrobium</taxon>
    </lineage>
</organism>
<evidence type="ECO:0000313" key="1">
    <source>
        <dbReference type="EMBL" id="KAI0507027.1"/>
    </source>
</evidence>
<dbReference type="EMBL" id="JAGYWB010000010">
    <property type="protein sequence ID" value="KAI0507027.1"/>
    <property type="molecule type" value="Genomic_DNA"/>
</dbReference>
<proteinExistence type="predicted"/>
<dbReference type="Proteomes" id="UP000829196">
    <property type="component" value="Unassembled WGS sequence"/>
</dbReference>
<sequence>MVIWTFIYFVAIKFEASMQLVKYFCHVLCSTAEYYFNNGFYDQICCLGLFFGNISICKPLSCLFLRFWLQPKFYWYEACRNIHSAYFYLSRSIFSASINMVSSVQSLWTLSAAFPVLLQNLLNFYSL</sequence>
<reference evidence="1" key="1">
    <citation type="journal article" date="2022" name="Front. Genet.">
        <title>Chromosome-Scale Assembly of the Dendrobium nobile Genome Provides Insights Into the Molecular Mechanism of the Biosynthesis of the Medicinal Active Ingredient of Dendrobium.</title>
        <authorList>
            <person name="Xu Q."/>
            <person name="Niu S.-C."/>
            <person name="Li K.-L."/>
            <person name="Zheng P.-J."/>
            <person name="Zhang X.-J."/>
            <person name="Jia Y."/>
            <person name="Liu Y."/>
            <person name="Niu Y.-X."/>
            <person name="Yu L.-H."/>
            <person name="Chen D.-F."/>
            <person name="Zhang G.-Q."/>
        </authorList>
    </citation>
    <scope>NUCLEOTIDE SEQUENCE</scope>
    <source>
        <tissue evidence="1">Leaf</tissue>
    </source>
</reference>
<name>A0A8T3B6M0_DENNO</name>
<gene>
    <name evidence="1" type="ORF">KFK09_013145</name>
</gene>
<keyword evidence="2" id="KW-1185">Reference proteome</keyword>
<accession>A0A8T3B6M0</accession>
<dbReference type="AlphaFoldDB" id="A0A8T3B6M0"/>
<evidence type="ECO:0000313" key="2">
    <source>
        <dbReference type="Proteomes" id="UP000829196"/>
    </source>
</evidence>
<protein>
    <submittedName>
        <fullName evidence="1">Uncharacterized protein</fullName>
    </submittedName>
</protein>